<proteinExistence type="inferred from homology"/>
<evidence type="ECO:0000313" key="7">
    <source>
        <dbReference type="Proteomes" id="UP001177140"/>
    </source>
</evidence>
<dbReference type="InterPro" id="IPR006671">
    <property type="entry name" value="Cyclin_N"/>
</dbReference>
<comment type="similarity">
    <text evidence="4">Belongs to the cyclin family.</text>
</comment>
<dbReference type="Proteomes" id="UP001177140">
    <property type="component" value="Unassembled WGS sequence"/>
</dbReference>
<evidence type="ECO:0000256" key="4">
    <source>
        <dbReference type="RuleBase" id="RU000383"/>
    </source>
</evidence>
<dbReference type="AlphaFoldDB" id="A0AA42AWI7"/>
<dbReference type="InterPro" id="IPR013763">
    <property type="entry name" value="Cyclin-like_dom"/>
</dbReference>
<keyword evidence="3" id="KW-0131">Cell cycle</keyword>
<dbReference type="Gene3D" id="1.10.472.10">
    <property type="entry name" value="Cyclin-like"/>
    <property type="match status" value="2"/>
</dbReference>
<organism evidence="6 7">
    <name type="scientific">Papaver nudicaule</name>
    <name type="common">Iceland poppy</name>
    <dbReference type="NCBI Taxonomy" id="74823"/>
    <lineage>
        <taxon>Eukaryota</taxon>
        <taxon>Viridiplantae</taxon>
        <taxon>Streptophyta</taxon>
        <taxon>Embryophyta</taxon>
        <taxon>Tracheophyta</taxon>
        <taxon>Spermatophyta</taxon>
        <taxon>Magnoliopsida</taxon>
        <taxon>Ranunculales</taxon>
        <taxon>Papaveraceae</taxon>
        <taxon>Papaveroideae</taxon>
        <taxon>Papaver</taxon>
    </lineage>
</organism>
<accession>A0AA42AWI7</accession>
<dbReference type="SUPFAM" id="SSF47954">
    <property type="entry name" value="Cyclin-like"/>
    <property type="match status" value="2"/>
</dbReference>
<evidence type="ECO:0000256" key="1">
    <source>
        <dbReference type="ARBA" id="ARBA00022618"/>
    </source>
</evidence>
<protein>
    <recommendedName>
        <fullName evidence="5">Cyclin-like domain-containing protein</fullName>
    </recommendedName>
</protein>
<dbReference type="InterPro" id="IPR048258">
    <property type="entry name" value="Cyclins_cyclin-box"/>
</dbReference>
<gene>
    <name evidence="6" type="ORF">MKW94_029568</name>
</gene>
<dbReference type="GO" id="GO:0051301">
    <property type="term" value="P:cell division"/>
    <property type="evidence" value="ECO:0007669"/>
    <property type="project" value="UniProtKB-KW"/>
</dbReference>
<dbReference type="PANTHER" id="PTHR10177">
    <property type="entry name" value="CYCLINS"/>
    <property type="match status" value="1"/>
</dbReference>
<name>A0AA42AWI7_PAPNU</name>
<evidence type="ECO:0000256" key="3">
    <source>
        <dbReference type="ARBA" id="ARBA00023306"/>
    </source>
</evidence>
<feature type="domain" description="Cyclin-like" evidence="5">
    <location>
        <begin position="226"/>
        <end position="311"/>
    </location>
</feature>
<evidence type="ECO:0000313" key="6">
    <source>
        <dbReference type="EMBL" id="MCL7042510.1"/>
    </source>
</evidence>
<dbReference type="InterPro" id="IPR004367">
    <property type="entry name" value="Cyclin_C-dom"/>
</dbReference>
<dbReference type="InterPro" id="IPR036915">
    <property type="entry name" value="Cyclin-like_sf"/>
</dbReference>
<keyword evidence="2 4" id="KW-0195">Cyclin</keyword>
<evidence type="ECO:0000259" key="5">
    <source>
        <dbReference type="SMART" id="SM00385"/>
    </source>
</evidence>
<reference evidence="6" key="1">
    <citation type="submission" date="2022-03" db="EMBL/GenBank/DDBJ databases">
        <title>A functionally conserved STORR gene fusion in Papaver species that diverged 16.8 million years ago.</title>
        <authorList>
            <person name="Catania T."/>
        </authorList>
    </citation>
    <scope>NUCLEOTIDE SEQUENCE</scope>
    <source>
        <strain evidence="6">S-191538</strain>
    </source>
</reference>
<dbReference type="SMART" id="SM00385">
    <property type="entry name" value="CYCLIN"/>
    <property type="match status" value="2"/>
</dbReference>
<dbReference type="EMBL" id="JAJJMA010236225">
    <property type="protein sequence ID" value="MCL7042510.1"/>
    <property type="molecule type" value="Genomic_DNA"/>
</dbReference>
<evidence type="ECO:0000256" key="2">
    <source>
        <dbReference type="ARBA" id="ARBA00023127"/>
    </source>
</evidence>
<dbReference type="InterPro" id="IPR039361">
    <property type="entry name" value="Cyclin"/>
</dbReference>
<dbReference type="Pfam" id="PF00134">
    <property type="entry name" value="Cyclin_N"/>
    <property type="match status" value="1"/>
</dbReference>
<feature type="domain" description="Cyclin-like" evidence="5">
    <location>
        <begin position="126"/>
        <end position="213"/>
    </location>
</feature>
<keyword evidence="7" id="KW-1185">Reference proteome</keyword>
<keyword evidence="1" id="KW-0132">Cell division</keyword>
<dbReference type="PROSITE" id="PS00292">
    <property type="entry name" value="CYCLINS"/>
    <property type="match status" value="1"/>
</dbReference>
<comment type="caution">
    <text evidence="6">The sequence shown here is derived from an EMBL/GenBank/DDBJ whole genome shotgun (WGS) entry which is preliminary data.</text>
</comment>
<dbReference type="Pfam" id="PF02984">
    <property type="entry name" value="Cyclin_C"/>
    <property type="match status" value="1"/>
</dbReference>
<sequence>MTISDLDNDFTDYIESSQFDDSESQTEEGFSQGSPEPTAYFSFLTQYSKEFSRLSSVVSSDIKVSSKINQEYLTFLRFEDENQEDSYTNFRSRERNHVILKNYLEDYYSTTSYGDLILQQRKAIVNWITDESGMRQLNLETVFLSVSLLDRFLSQGYFKTKRKLQLLGIACLTLATRIEENQMFSWLRQKTFQIGFDVYIRCEVVAMEWLVQKVLNFQVSLPTTYSFLWFYLKAARADEEMEDRAKYLAVLSLMDPDLLCYWPSTVAAGLVILSALVSNDDSACQSIMETHVRTKNDDLPECIQSLEWLVEYAN</sequence>